<dbReference type="InterPro" id="IPR013149">
    <property type="entry name" value="ADH-like_C"/>
</dbReference>
<comment type="caution">
    <text evidence="4">The sequence shown here is derived from an EMBL/GenBank/DDBJ whole genome shotgun (WGS) entry which is preliminary data.</text>
</comment>
<dbReference type="AlphaFoldDB" id="A0A2K1P050"/>
<dbReference type="Gene3D" id="3.90.180.10">
    <property type="entry name" value="Medium-chain alcohol dehydrogenases, catalytic domain"/>
    <property type="match status" value="1"/>
</dbReference>
<evidence type="ECO:0000259" key="2">
    <source>
        <dbReference type="Pfam" id="PF00107"/>
    </source>
</evidence>
<name>A0A2K1P050_9BACT</name>
<protein>
    <submittedName>
        <fullName evidence="4">Alcohol dehydrogenase</fullName>
    </submittedName>
</protein>
<gene>
    <name evidence="4" type="ORF">X929_06380</name>
</gene>
<dbReference type="SUPFAM" id="SSF51735">
    <property type="entry name" value="NAD(P)-binding Rossmann-fold domains"/>
    <property type="match status" value="1"/>
</dbReference>
<dbReference type="Gene3D" id="3.40.50.720">
    <property type="entry name" value="NAD(P)-binding Rossmann-like Domain"/>
    <property type="match status" value="1"/>
</dbReference>
<evidence type="ECO:0000256" key="1">
    <source>
        <dbReference type="ARBA" id="ARBA00023002"/>
    </source>
</evidence>
<dbReference type="InterPro" id="IPR050129">
    <property type="entry name" value="Zn_alcohol_dh"/>
</dbReference>
<dbReference type="PANTHER" id="PTHR43401:SF2">
    <property type="entry name" value="L-THREONINE 3-DEHYDROGENASE"/>
    <property type="match status" value="1"/>
</dbReference>
<reference evidence="4 5" key="1">
    <citation type="submission" date="2013-12" db="EMBL/GenBank/DDBJ databases">
        <title>Comparative genomics of Petrotoga isolates.</title>
        <authorList>
            <person name="Nesbo C.L."/>
            <person name="Charchuk R."/>
            <person name="Chow K."/>
        </authorList>
    </citation>
    <scope>NUCLEOTIDE SEQUENCE [LARGE SCALE GENOMIC DNA]</scope>
    <source>
        <strain evidence="4 5">DSM 13574</strain>
    </source>
</reference>
<dbReference type="GO" id="GO:0016491">
    <property type="term" value="F:oxidoreductase activity"/>
    <property type="evidence" value="ECO:0007669"/>
    <property type="project" value="UniProtKB-KW"/>
</dbReference>
<organism evidence="4 5">
    <name type="scientific">Petrotoga olearia DSM 13574</name>
    <dbReference type="NCBI Taxonomy" id="1122955"/>
    <lineage>
        <taxon>Bacteria</taxon>
        <taxon>Thermotogati</taxon>
        <taxon>Thermotogota</taxon>
        <taxon>Thermotogae</taxon>
        <taxon>Petrotogales</taxon>
        <taxon>Petrotogaceae</taxon>
        <taxon>Petrotoga</taxon>
    </lineage>
</organism>
<dbReference type="Pfam" id="PF08240">
    <property type="entry name" value="ADH_N"/>
    <property type="match status" value="1"/>
</dbReference>
<dbReference type="OrthoDB" id="9769198at2"/>
<feature type="domain" description="Alcohol dehydrogenase-like C-terminal" evidence="2">
    <location>
        <begin position="167"/>
        <end position="280"/>
    </location>
</feature>
<dbReference type="SUPFAM" id="SSF50129">
    <property type="entry name" value="GroES-like"/>
    <property type="match status" value="1"/>
</dbReference>
<dbReference type="RefSeq" id="WP_103067167.1">
    <property type="nucleotide sequence ID" value="NZ_AZRL01000016.1"/>
</dbReference>
<dbReference type="EMBL" id="AZRL01000016">
    <property type="protein sequence ID" value="PNR96107.1"/>
    <property type="molecule type" value="Genomic_DNA"/>
</dbReference>
<evidence type="ECO:0000313" key="4">
    <source>
        <dbReference type="EMBL" id="PNR96107.1"/>
    </source>
</evidence>
<dbReference type="Proteomes" id="UP000236434">
    <property type="component" value="Unassembled WGS sequence"/>
</dbReference>
<sequence length="325" mass="36162">MEAVYIKQPHQIEVINKEEPSTKENESLMRVLGCGVCGTDLKIFKGETLATYPLIPGHEIVGEIVKSRVFEKGTKVTIDPNRPCGVCQYCREGKIHLCENLNAVGVNRDGGFAEMLAVPNEQIYPLNENIQVKDAIFAEPLSCIVHGIDLSNFSYTDEIAIIGGGAIGLIFAMLLNRFSVGKTTIFEVSQEKIEFIKKEFRLEVENPDNNPQSKKFDKVFECSGTISGFESAYTLVKKGGKIIDFGVTPKGSKSKEVEPFKIYSEEISITGSYVNPFTMQRAVKILNSNEFSFQKLLTDVGDLSEIKKYISSDKKPFLKAAYINQ</sequence>
<proteinExistence type="predicted"/>
<accession>A0A2K1P050</accession>
<dbReference type="InterPro" id="IPR011032">
    <property type="entry name" value="GroES-like_sf"/>
</dbReference>
<evidence type="ECO:0000313" key="5">
    <source>
        <dbReference type="Proteomes" id="UP000236434"/>
    </source>
</evidence>
<dbReference type="InterPro" id="IPR036291">
    <property type="entry name" value="NAD(P)-bd_dom_sf"/>
</dbReference>
<feature type="domain" description="Alcohol dehydrogenase-like N-terminal" evidence="3">
    <location>
        <begin position="24"/>
        <end position="127"/>
    </location>
</feature>
<dbReference type="PANTHER" id="PTHR43401">
    <property type="entry name" value="L-THREONINE 3-DEHYDROGENASE"/>
    <property type="match status" value="1"/>
</dbReference>
<evidence type="ECO:0000259" key="3">
    <source>
        <dbReference type="Pfam" id="PF08240"/>
    </source>
</evidence>
<dbReference type="Pfam" id="PF00107">
    <property type="entry name" value="ADH_zinc_N"/>
    <property type="match status" value="1"/>
</dbReference>
<dbReference type="InterPro" id="IPR013154">
    <property type="entry name" value="ADH-like_N"/>
</dbReference>
<keyword evidence="1" id="KW-0560">Oxidoreductase</keyword>